<feature type="compositionally biased region" description="Low complexity" evidence="1">
    <location>
        <begin position="790"/>
        <end position="804"/>
    </location>
</feature>
<feature type="compositionally biased region" description="Low complexity" evidence="1">
    <location>
        <begin position="1194"/>
        <end position="1205"/>
    </location>
</feature>
<accession>A0ABP0TGB2</accession>
<evidence type="ECO:0008006" key="4">
    <source>
        <dbReference type="Google" id="ProtNLM"/>
    </source>
</evidence>
<feature type="compositionally biased region" description="Basic and acidic residues" evidence="1">
    <location>
        <begin position="876"/>
        <end position="887"/>
    </location>
</feature>
<evidence type="ECO:0000256" key="1">
    <source>
        <dbReference type="SAM" id="MobiDB-lite"/>
    </source>
</evidence>
<feature type="region of interest" description="Disordered" evidence="1">
    <location>
        <begin position="248"/>
        <end position="366"/>
    </location>
</feature>
<feature type="compositionally biased region" description="Low complexity" evidence="1">
    <location>
        <begin position="859"/>
        <end position="871"/>
    </location>
</feature>
<gene>
    <name evidence="2" type="ORF">CSSPTR1EN2_LOCUS3233</name>
</gene>
<feature type="compositionally biased region" description="Polar residues" evidence="1">
    <location>
        <begin position="312"/>
        <end position="327"/>
    </location>
</feature>
<keyword evidence="3" id="KW-1185">Reference proteome</keyword>
<feature type="compositionally biased region" description="Polar residues" evidence="1">
    <location>
        <begin position="763"/>
        <end position="773"/>
    </location>
</feature>
<feature type="compositionally biased region" description="Basic residues" evidence="1">
    <location>
        <begin position="1271"/>
        <end position="1287"/>
    </location>
</feature>
<reference evidence="2" key="1">
    <citation type="submission" date="2024-02" db="EMBL/GenBank/DDBJ databases">
        <authorList>
            <consortium name="ELIXIR-Norway"/>
            <consortium name="Elixir Norway"/>
        </authorList>
    </citation>
    <scope>NUCLEOTIDE SEQUENCE</scope>
</reference>
<dbReference type="EMBL" id="OZ019903">
    <property type="protein sequence ID" value="CAK9195957.1"/>
    <property type="molecule type" value="Genomic_DNA"/>
</dbReference>
<feature type="region of interest" description="Disordered" evidence="1">
    <location>
        <begin position="763"/>
        <end position="834"/>
    </location>
</feature>
<feature type="compositionally biased region" description="Basic and acidic residues" evidence="1">
    <location>
        <begin position="450"/>
        <end position="460"/>
    </location>
</feature>
<feature type="region of interest" description="Disordered" evidence="1">
    <location>
        <begin position="450"/>
        <end position="511"/>
    </location>
</feature>
<feature type="compositionally biased region" description="Basic and acidic residues" evidence="1">
    <location>
        <begin position="335"/>
        <end position="353"/>
    </location>
</feature>
<feature type="compositionally biased region" description="Low complexity" evidence="1">
    <location>
        <begin position="815"/>
        <end position="834"/>
    </location>
</feature>
<name>A0ABP0TGB2_9BRYO</name>
<dbReference type="PANTHER" id="PTHR33416">
    <property type="entry name" value="NUCLEAR PORE COMPLEX PROTEIN NUP1"/>
    <property type="match status" value="1"/>
</dbReference>
<evidence type="ECO:0000313" key="2">
    <source>
        <dbReference type="EMBL" id="CAK9195957.1"/>
    </source>
</evidence>
<protein>
    <recommendedName>
        <fullName evidence="4">Nuclear pore complex protein</fullName>
    </recommendedName>
</protein>
<feature type="region of interest" description="Disordered" evidence="1">
    <location>
        <begin position="855"/>
        <end position="897"/>
    </location>
</feature>
<feature type="compositionally biased region" description="Polar residues" evidence="1">
    <location>
        <begin position="1244"/>
        <end position="1255"/>
    </location>
</feature>
<feature type="region of interest" description="Disordered" evidence="1">
    <location>
        <begin position="969"/>
        <end position="988"/>
    </location>
</feature>
<sequence>MEAGNNHGKEKRLSDDTRMKISDLEGWMKHRTFRREEADRLIEILRSSVVDNGVDTKKAAAANLEVKSSTPNMLHGTRLQANEAQPSNSLQSDEQRLREELRKNWQEQKLNLWPHGFGKENGTPPARVTEDVEALDASPIDLARAYMDERVPRVHSRERNVIPQRFSPYQQRSPSSRWLRKDLRHDNSQLQHRATSPYQLAQPPVARPTSLAIRGIQESMLEDKVFFPPVCQALDYLPPVHHFTHTGSALDMPHTEGSKKRRATALDGADYSSGGPMRRLRQRSSLYTPSPARGVQKQPGLDQFPPPPARTLQMTTMEAKQNQSTVRSGRGVMSEARKNGPELKNKRDEERRGSVGPLGGLSFVPAQSSETARKILETLERMTPSPRGKSLEEELALVREQPPTVLTSSMLNDKASLTMQTWKFPDLHEVEDAGPSDSKVEKDLLSVEEFGRRGTDHSTKLEGNGKAPLFGSTEVSYENATDRTPDASDTIEGSTKETQESWKEPEPDLAGVGAITGKSKGFRMSAAFDESGSDDESQVVSTTSTVFPVNPISQFISSGSIHTKPLPTITSPVVGSPASLETETHATLWNPITSQAGSPGDFTFPSTTPPGAFLEPPSTPKPFPSATMNDGGQPFKHLSNPTVGKLGALGATEDTDPSKRKLDFKFDSKPEFIFSAAAAAASGTPQSPATQDSPLESCKSAEIMTKSDFSSTTGVLTSNSLFPHTSLATKTSLVSTPSFSSAGAGSEAGNSTSTSLINFAAHTPTSEQHTTSSPHDKPELDDNLPVTTHSNTSIFGFSSTTSTSVPPAQPTADKGTSGSISGTTGLASSAAPSSPFTFGSSSAFELSKSPFQFGAISVPPSHTSSPPTNSTDAGDSQERVDGQDAKKSRSSGNMSGALSTDLGFGLTVTSSTSTVVPAEGLLGGSSAASTPSQGLFSIPAFGQGMSSSTPALPGGSAASPPSLFGLSPATTALSAPTPTTTMTSSPFAFGSSPPTGFGAITGSASSFGTMTTSVFGSSTLPTLTGALSTPAFGVKSSNNQMFGSFSNDVKAQPSPVAPLFGSGFGAPVNLNPTPPSSTFSFEAPSTSSTASPFAFGSSAAAPSSAFSFGATSGSSPPNPFSFGAKPELSSPPVFRSANFGAPLFGSSPNTVMASDASAENHMEDSMAEEPPPSQMASGVAPPQQTPPLFGAPTGSGSFLFGQQSSAPAGATTPVFSFGAQPSPAVENTFAPAVTAVNPFAPALQQPNSGGLNFSGSPFALGSSGQDASSRTNRKFIKAKRTGTTKRR</sequence>
<feature type="compositionally biased region" description="Basic and acidic residues" evidence="1">
    <location>
        <begin position="494"/>
        <end position="506"/>
    </location>
</feature>
<proteinExistence type="predicted"/>
<dbReference type="Proteomes" id="UP001497512">
    <property type="component" value="Chromosome 11"/>
</dbReference>
<feature type="region of interest" description="Disordered" evidence="1">
    <location>
        <begin position="1244"/>
        <end position="1287"/>
    </location>
</feature>
<evidence type="ECO:0000313" key="3">
    <source>
        <dbReference type="Proteomes" id="UP001497512"/>
    </source>
</evidence>
<dbReference type="PANTHER" id="PTHR33416:SF20">
    <property type="entry name" value="NUCLEAR PORE COMPLEX PROTEIN NUP1"/>
    <property type="match status" value="1"/>
</dbReference>
<feature type="region of interest" description="Disordered" evidence="1">
    <location>
        <begin position="1155"/>
        <end position="1208"/>
    </location>
</feature>
<organism evidence="2 3">
    <name type="scientific">Sphagnum troendelagicum</name>
    <dbReference type="NCBI Taxonomy" id="128251"/>
    <lineage>
        <taxon>Eukaryota</taxon>
        <taxon>Viridiplantae</taxon>
        <taxon>Streptophyta</taxon>
        <taxon>Embryophyta</taxon>
        <taxon>Bryophyta</taxon>
        <taxon>Sphagnophytina</taxon>
        <taxon>Sphagnopsida</taxon>
        <taxon>Sphagnales</taxon>
        <taxon>Sphagnaceae</taxon>
        <taxon>Sphagnum</taxon>
    </lineage>
</organism>